<dbReference type="GO" id="GO:0005886">
    <property type="term" value="C:plasma membrane"/>
    <property type="evidence" value="ECO:0007669"/>
    <property type="project" value="UniProtKB-SubCell"/>
</dbReference>
<keyword evidence="9" id="KW-1185">Reference proteome</keyword>
<keyword evidence="3" id="KW-1003">Cell membrane</keyword>
<dbReference type="eggNOG" id="COG0848">
    <property type="taxonomic scope" value="Bacteria"/>
</dbReference>
<dbReference type="AlphaFoldDB" id="I3YE98"/>
<dbReference type="Gene3D" id="3.30.420.270">
    <property type="match status" value="1"/>
</dbReference>
<protein>
    <submittedName>
        <fullName evidence="8">Biopolymer transport protein</fullName>
    </submittedName>
</protein>
<organism evidence="8 9">
    <name type="scientific">Thiocystis violascens (strain ATCC 17096 / DSM 198 / 6111)</name>
    <name type="common">Chromatium violascens</name>
    <dbReference type="NCBI Taxonomy" id="765911"/>
    <lineage>
        <taxon>Bacteria</taxon>
        <taxon>Pseudomonadati</taxon>
        <taxon>Pseudomonadota</taxon>
        <taxon>Gammaproteobacteria</taxon>
        <taxon>Chromatiales</taxon>
        <taxon>Chromatiaceae</taxon>
        <taxon>Thiocystis</taxon>
    </lineage>
</organism>
<evidence type="ECO:0000256" key="3">
    <source>
        <dbReference type="ARBA" id="ARBA00022475"/>
    </source>
</evidence>
<dbReference type="PANTHER" id="PTHR30558:SF13">
    <property type="entry name" value="BIOPOLYMER TRANSPORT PROTEIN EXBD2"/>
    <property type="match status" value="1"/>
</dbReference>
<comment type="subcellular location">
    <subcellularLocation>
        <location evidence="1">Cell membrane</location>
        <topology evidence="1">Single-pass membrane protein</topology>
    </subcellularLocation>
    <subcellularLocation>
        <location evidence="7">Cell membrane</location>
        <topology evidence="7">Single-pass type II membrane protein</topology>
    </subcellularLocation>
</comment>
<dbReference type="GO" id="GO:0015031">
    <property type="term" value="P:protein transport"/>
    <property type="evidence" value="ECO:0007669"/>
    <property type="project" value="UniProtKB-KW"/>
</dbReference>
<dbReference type="Proteomes" id="UP000006062">
    <property type="component" value="Chromosome"/>
</dbReference>
<evidence type="ECO:0000256" key="5">
    <source>
        <dbReference type="ARBA" id="ARBA00022989"/>
    </source>
</evidence>
<dbReference type="GO" id="GO:0022857">
    <property type="term" value="F:transmembrane transporter activity"/>
    <property type="evidence" value="ECO:0007669"/>
    <property type="project" value="InterPro"/>
</dbReference>
<evidence type="ECO:0000256" key="7">
    <source>
        <dbReference type="RuleBase" id="RU003879"/>
    </source>
</evidence>
<dbReference type="EMBL" id="CP003154">
    <property type="protein sequence ID" value="AFL75316.1"/>
    <property type="molecule type" value="Genomic_DNA"/>
</dbReference>
<keyword evidence="7" id="KW-0653">Protein transport</keyword>
<accession>I3YE98</accession>
<reference evidence="8 9" key="1">
    <citation type="submission" date="2012-06" db="EMBL/GenBank/DDBJ databases">
        <title>Complete sequence of Thiocystis violascens DSM 198.</title>
        <authorList>
            <consortium name="US DOE Joint Genome Institute"/>
            <person name="Lucas S."/>
            <person name="Han J."/>
            <person name="Lapidus A."/>
            <person name="Cheng J.-F."/>
            <person name="Goodwin L."/>
            <person name="Pitluck S."/>
            <person name="Peters L."/>
            <person name="Ovchinnikova G."/>
            <person name="Teshima H."/>
            <person name="Detter J.C."/>
            <person name="Han C."/>
            <person name="Tapia R."/>
            <person name="Land M."/>
            <person name="Hauser L."/>
            <person name="Kyrpides N."/>
            <person name="Ivanova N."/>
            <person name="Pagani I."/>
            <person name="Vogl K."/>
            <person name="Liu Z."/>
            <person name="Frigaard N.-U."/>
            <person name="Bryant D."/>
            <person name="Woyke T."/>
        </authorList>
    </citation>
    <scope>NUCLEOTIDE SEQUENCE [LARGE SCALE GENOMIC DNA]</scope>
    <source>
        <strain evidence="9">ATCC 17096 / DSM 198 / 6111</strain>
    </source>
</reference>
<keyword evidence="7" id="KW-0813">Transport</keyword>
<keyword evidence="5" id="KW-1133">Transmembrane helix</keyword>
<evidence type="ECO:0000256" key="2">
    <source>
        <dbReference type="ARBA" id="ARBA00005811"/>
    </source>
</evidence>
<evidence type="ECO:0000313" key="8">
    <source>
        <dbReference type="EMBL" id="AFL75316.1"/>
    </source>
</evidence>
<comment type="similarity">
    <text evidence="2 7">Belongs to the ExbD/TolR family.</text>
</comment>
<dbReference type="Pfam" id="PF02472">
    <property type="entry name" value="ExbD"/>
    <property type="match status" value="1"/>
</dbReference>
<evidence type="ECO:0000256" key="4">
    <source>
        <dbReference type="ARBA" id="ARBA00022692"/>
    </source>
</evidence>
<proteinExistence type="inferred from homology"/>
<dbReference type="STRING" id="765911.Thivi_3446"/>
<keyword evidence="6" id="KW-0472">Membrane</keyword>
<dbReference type="RefSeq" id="WP_014779719.1">
    <property type="nucleotide sequence ID" value="NC_018012.1"/>
</dbReference>
<sequence>MRYLQSRRKARIEIVPMIDIMFFLLVFFILVTLNMIPASGIDSRLPGSSSAERLESPQVVIGLDAAGMISVDRRSLNLEQLAALLRDRGTESRVVIAGAEEAALGDLIAVMDTCRHVGISRIGIATREPEA</sequence>
<gene>
    <name evidence="8" type="ordered locus">Thivi_3446</name>
</gene>
<dbReference type="InterPro" id="IPR003400">
    <property type="entry name" value="ExbD"/>
</dbReference>
<keyword evidence="4 7" id="KW-0812">Transmembrane</keyword>
<dbReference type="OrthoDB" id="9793581at2"/>
<name>I3YE98_THIV6</name>
<dbReference type="KEGG" id="tvi:Thivi_3446"/>
<dbReference type="PANTHER" id="PTHR30558">
    <property type="entry name" value="EXBD MEMBRANE COMPONENT OF PMF-DRIVEN MACROMOLECULE IMPORT SYSTEM"/>
    <property type="match status" value="1"/>
</dbReference>
<evidence type="ECO:0000313" key="9">
    <source>
        <dbReference type="Proteomes" id="UP000006062"/>
    </source>
</evidence>
<dbReference type="HOGENOM" id="CLU_085305_3_2_6"/>
<evidence type="ECO:0000256" key="6">
    <source>
        <dbReference type="ARBA" id="ARBA00023136"/>
    </source>
</evidence>
<evidence type="ECO:0000256" key="1">
    <source>
        <dbReference type="ARBA" id="ARBA00004162"/>
    </source>
</evidence>